<proteinExistence type="inferred from homology"/>
<dbReference type="Pfam" id="PF02870">
    <property type="entry name" value="Methyltransf_1N"/>
    <property type="match status" value="1"/>
</dbReference>
<dbReference type="SUPFAM" id="SSF46767">
    <property type="entry name" value="Methylated DNA-protein cysteine methyltransferase, C-terminal domain"/>
    <property type="match status" value="1"/>
</dbReference>
<dbReference type="InterPro" id="IPR036388">
    <property type="entry name" value="WH-like_DNA-bd_sf"/>
</dbReference>
<keyword evidence="3 8" id="KW-0489">Methyltransferase</keyword>
<dbReference type="InterPro" id="IPR036217">
    <property type="entry name" value="MethylDNA_cys_MeTrfase_DNAb"/>
</dbReference>
<feature type="domain" description="Methylguanine DNA methyltransferase ribonuclease-like" evidence="10">
    <location>
        <begin position="2"/>
        <end position="75"/>
    </location>
</feature>
<comment type="function">
    <text evidence="8">Involved in the cellular defense against the biological effects of O6-methylguanine (O6-MeG) and O4-methylthymine (O4-MeT) in DNA. Repairs the methylated nucleobase in DNA by stoichiometrically transferring the methyl group to a cysteine residue in the enzyme. This is a suicide reaction: the enzyme is irreversibly inactivated.</text>
</comment>
<dbReference type="InterPro" id="IPR014048">
    <property type="entry name" value="MethylDNA_cys_MeTrfase_DNA-bd"/>
</dbReference>
<dbReference type="Proteomes" id="UP001597427">
    <property type="component" value="Unassembled WGS sequence"/>
</dbReference>
<evidence type="ECO:0000256" key="6">
    <source>
        <dbReference type="ARBA" id="ARBA00023204"/>
    </source>
</evidence>
<dbReference type="CDD" id="cd06445">
    <property type="entry name" value="ATase"/>
    <property type="match status" value="1"/>
</dbReference>
<keyword evidence="6 8" id="KW-0234">DNA repair</keyword>
<keyword evidence="5 8" id="KW-0227">DNA damage</keyword>
<keyword evidence="12" id="KW-1185">Reference proteome</keyword>
<dbReference type="GO" id="GO:0003908">
    <property type="term" value="F:methylated-DNA-[protein]-cysteine S-methyltransferase activity"/>
    <property type="evidence" value="ECO:0007669"/>
    <property type="project" value="UniProtKB-EC"/>
</dbReference>
<reference evidence="12" key="1">
    <citation type="journal article" date="2019" name="Int. J. Syst. Evol. Microbiol.">
        <title>The Global Catalogue of Microorganisms (GCM) 10K type strain sequencing project: providing services to taxonomists for standard genome sequencing and annotation.</title>
        <authorList>
            <consortium name="The Broad Institute Genomics Platform"/>
            <consortium name="The Broad Institute Genome Sequencing Center for Infectious Disease"/>
            <person name="Wu L."/>
            <person name="Ma J."/>
        </authorList>
    </citation>
    <scope>NUCLEOTIDE SEQUENCE [LARGE SCALE GENOMIC DNA]</scope>
    <source>
        <strain evidence="12">TISTR 932</strain>
    </source>
</reference>
<dbReference type="HAMAP" id="MF_00772">
    <property type="entry name" value="OGT"/>
    <property type="match status" value="1"/>
</dbReference>
<evidence type="ECO:0000256" key="8">
    <source>
        <dbReference type="HAMAP-Rule" id="MF_00772"/>
    </source>
</evidence>
<evidence type="ECO:0000313" key="12">
    <source>
        <dbReference type="Proteomes" id="UP001597427"/>
    </source>
</evidence>
<dbReference type="RefSeq" id="WP_379980766.1">
    <property type="nucleotide sequence ID" value="NZ_JBHUMO010000039.1"/>
</dbReference>
<dbReference type="InterPro" id="IPR023546">
    <property type="entry name" value="MGMT"/>
</dbReference>
<dbReference type="InterPro" id="IPR036631">
    <property type="entry name" value="MGMT_N_sf"/>
</dbReference>
<dbReference type="Pfam" id="PF01035">
    <property type="entry name" value="DNA_binding_1"/>
    <property type="match status" value="1"/>
</dbReference>
<organism evidence="11 12">
    <name type="scientific">Enterococcus camelliae</name>
    <dbReference type="NCBI Taxonomy" id="453959"/>
    <lineage>
        <taxon>Bacteria</taxon>
        <taxon>Bacillati</taxon>
        <taxon>Bacillota</taxon>
        <taxon>Bacilli</taxon>
        <taxon>Lactobacillales</taxon>
        <taxon>Enterococcaceae</taxon>
        <taxon>Enterococcus</taxon>
    </lineage>
</organism>
<dbReference type="PANTHER" id="PTHR10815">
    <property type="entry name" value="METHYLATED-DNA--PROTEIN-CYSTEINE METHYLTRANSFERASE"/>
    <property type="match status" value="1"/>
</dbReference>
<dbReference type="Gene3D" id="1.10.10.10">
    <property type="entry name" value="Winged helix-like DNA-binding domain superfamily/Winged helix DNA-binding domain"/>
    <property type="match status" value="1"/>
</dbReference>
<evidence type="ECO:0000256" key="5">
    <source>
        <dbReference type="ARBA" id="ARBA00022763"/>
    </source>
</evidence>
<comment type="catalytic activity">
    <reaction evidence="7 8">
        <text>a 6-O-methyl-2'-deoxyguanosine in DNA + L-cysteinyl-[protein] = S-methyl-L-cysteinyl-[protein] + a 2'-deoxyguanosine in DNA</text>
        <dbReference type="Rhea" id="RHEA:24000"/>
        <dbReference type="Rhea" id="RHEA-COMP:10131"/>
        <dbReference type="Rhea" id="RHEA-COMP:10132"/>
        <dbReference type="Rhea" id="RHEA-COMP:11367"/>
        <dbReference type="Rhea" id="RHEA-COMP:11368"/>
        <dbReference type="ChEBI" id="CHEBI:29950"/>
        <dbReference type="ChEBI" id="CHEBI:82612"/>
        <dbReference type="ChEBI" id="CHEBI:85445"/>
        <dbReference type="ChEBI" id="CHEBI:85448"/>
        <dbReference type="EC" id="2.1.1.63"/>
    </reaction>
</comment>
<dbReference type="InterPro" id="IPR001497">
    <property type="entry name" value="MethylDNA_cys_MeTrfase_AS"/>
</dbReference>
<evidence type="ECO:0000313" key="11">
    <source>
        <dbReference type="EMBL" id="MFD2728905.1"/>
    </source>
</evidence>
<feature type="domain" description="Methylated-DNA-[protein]-cysteine S-methyltransferase DNA binding" evidence="9">
    <location>
        <begin position="80"/>
        <end position="164"/>
    </location>
</feature>
<comment type="caution">
    <text evidence="11">The sequence shown here is derived from an EMBL/GenBank/DDBJ whole genome shotgun (WGS) entry which is preliminary data.</text>
</comment>
<dbReference type="NCBIfam" id="TIGR00589">
    <property type="entry name" value="ogt"/>
    <property type="match status" value="1"/>
</dbReference>
<comment type="miscellaneous">
    <text evidence="8">This enzyme catalyzes only one turnover and therefore is not strictly catalytic. According to one definition, an enzyme is a biocatalyst that acts repeatedly and over many reaction cycles.</text>
</comment>
<evidence type="ECO:0000256" key="4">
    <source>
        <dbReference type="ARBA" id="ARBA00022679"/>
    </source>
</evidence>
<dbReference type="SUPFAM" id="SSF53155">
    <property type="entry name" value="Methylated DNA-protein cysteine methyltransferase domain"/>
    <property type="match status" value="1"/>
</dbReference>
<accession>A0ABW5TI15</accession>
<evidence type="ECO:0000256" key="3">
    <source>
        <dbReference type="ARBA" id="ARBA00022603"/>
    </source>
</evidence>
<comment type="subcellular location">
    <subcellularLocation>
        <location evidence="8">Cytoplasm</location>
    </subcellularLocation>
</comment>
<evidence type="ECO:0000256" key="7">
    <source>
        <dbReference type="ARBA" id="ARBA00049348"/>
    </source>
</evidence>
<evidence type="ECO:0000259" key="9">
    <source>
        <dbReference type="Pfam" id="PF01035"/>
    </source>
</evidence>
<gene>
    <name evidence="11" type="ORF">ACFSR0_05625</name>
</gene>
<dbReference type="InterPro" id="IPR008332">
    <property type="entry name" value="MethylG_MeTrfase_N"/>
</dbReference>
<protein>
    <recommendedName>
        <fullName evidence="8">Methylated-DNA--protein-cysteine methyltransferase</fullName>
        <ecNumber evidence="8">2.1.1.63</ecNumber>
    </recommendedName>
    <alternativeName>
        <fullName evidence="8">6-O-methylguanine-DNA methyltransferase</fullName>
        <shortName evidence="8">MGMT</shortName>
    </alternativeName>
    <alternativeName>
        <fullName evidence="8">O-6-methylguanine-DNA-alkyltransferase</fullName>
    </alternativeName>
</protein>
<dbReference type="EMBL" id="JBHUMO010000039">
    <property type="protein sequence ID" value="MFD2728905.1"/>
    <property type="molecule type" value="Genomic_DNA"/>
</dbReference>
<comment type="catalytic activity">
    <reaction evidence="1 8">
        <text>a 4-O-methyl-thymidine in DNA + L-cysteinyl-[protein] = a thymidine in DNA + S-methyl-L-cysteinyl-[protein]</text>
        <dbReference type="Rhea" id="RHEA:53428"/>
        <dbReference type="Rhea" id="RHEA-COMP:10131"/>
        <dbReference type="Rhea" id="RHEA-COMP:10132"/>
        <dbReference type="Rhea" id="RHEA-COMP:13555"/>
        <dbReference type="Rhea" id="RHEA-COMP:13556"/>
        <dbReference type="ChEBI" id="CHEBI:29950"/>
        <dbReference type="ChEBI" id="CHEBI:82612"/>
        <dbReference type="ChEBI" id="CHEBI:137386"/>
        <dbReference type="ChEBI" id="CHEBI:137387"/>
        <dbReference type="EC" id="2.1.1.63"/>
    </reaction>
</comment>
<evidence type="ECO:0000259" key="10">
    <source>
        <dbReference type="Pfam" id="PF02870"/>
    </source>
</evidence>
<comment type="similarity">
    <text evidence="8">Belongs to the MGMT family.</text>
</comment>
<name>A0ABW5TI15_9ENTE</name>
<dbReference type="EC" id="2.1.1.63" evidence="8"/>
<keyword evidence="4 8" id="KW-0808">Transferase</keyword>
<sequence length="175" mass="19390">MLYKGSYQSPLGKIELLSDDQAIVGLWFENQKYYGSDYDLADVIVEDNAAIIAAKAWLDDYFLGEKPDLATLHLKPHVTEFRKKVLEVLEGVPYGKTITYKEIADKLNAQFPEKKTSARAVGGAVGHNPISIFIPCHRVVGSDGSLTGYAGGIDRKIELLTLEGLKKENLQQLHI</sequence>
<dbReference type="PROSITE" id="PS00374">
    <property type="entry name" value="MGMT"/>
    <property type="match status" value="1"/>
</dbReference>
<keyword evidence="2 8" id="KW-0963">Cytoplasm</keyword>
<evidence type="ECO:0000256" key="1">
    <source>
        <dbReference type="ARBA" id="ARBA00001286"/>
    </source>
</evidence>
<dbReference type="Gene3D" id="3.30.160.70">
    <property type="entry name" value="Methylated DNA-protein cysteine methyltransferase domain"/>
    <property type="match status" value="1"/>
</dbReference>
<feature type="active site" description="Nucleophile; methyl group acceptor" evidence="8">
    <location>
        <position position="136"/>
    </location>
</feature>
<dbReference type="PANTHER" id="PTHR10815:SF5">
    <property type="entry name" value="METHYLATED-DNA--PROTEIN-CYSTEINE METHYLTRANSFERASE"/>
    <property type="match status" value="1"/>
</dbReference>
<dbReference type="GO" id="GO:0032259">
    <property type="term" value="P:methylation"/>
    <property type="evidence" value="ECO:0007669"/>
    <property type="project" value="UniProtKB-KW"/>
</dbReference>
<evidence type="ECO:0000256" key="2">
    <source>
        <dbReference type="ARBA" id="ARBA00022490"/>
    </source>
</evidence>